<dbReference type="RefSeq" id="WP_012632450.1">
    <property type="nucleotide sequence ID" value="NC_011891.1"/>
</dbReference>
<evidence type="ECO:0000313" key="2">
    <source>
        <dbReference type="Proteomes" id="UP000007089"/>
    </source>
</evidence>
<dbReference type="AlphaFoldDB" id="B8JFA1"/>
<name>B8JFA1_ANAD2</name>
<accession>B8JFA1</accession>
<proteinExistence type="predicted"/>
<dbReference type="Proteomes" id="UP000007089">
    <property type="component" value="Chromosome"/>
</dbReference>
<keyword evidence="2" id="KW-1185">Reference proteome</keyword>
<evidence type="ECO:0000313" key="1">
    <source>
        <dbReference type="EMBL" id="ACL64458.1"/>
    </source>
</evidence>
<gene>
    <name evidence="1" type="ordered locus">A2cp1_1112</name>
</gene>
<sequence>MSSTHVSVRLSSDAWTRYSTEAQARGVALGTYLRQRLEEQDRLVAELALRAAAEHDAAARNQPAASDPPSDSGTLVEVLLLLRSLAGPQKSAVAQKEVERRGLSSWR</sequence>
<protein>
    <submittedName>
        <fullName evidence="1">Uncharacterized protein</fullName>
    </submittedName>
</protein>
<organism evidence="1 2">
    <name type="scientific">Anaeromyxobacter dehalogenans (strain ATCC BAA-258 / DSM 21875 / 2CP-1)</name>
    <dbReference type="NCBI Taxonomy" id="455488"/>
    <lineage>
        <taxon>Bacteria</taxon>
        <taxon>Pseudomonadati</taxon>
        <taxon>Myxococcota</taxon>
        <taxon>Myxococcia</taxon>
        <taxon>Myxococcales</taxon>
        <taxon>Cystobacterineae</taxon>
        <taxon>Anaeromyxobacteraceae</taxon>
        <taxon>Anaeromyxobacter</taxon>
    </lineage>
</organism>
<dbReference type="HOGENOM" id="CLU_171821_0_0_7"/>
<reference evidence="1" key="1">
    <citation type="submission" date="2009-01" db="EMBL/GenBank/DDBJ databases">
        <title>Complete sequence of Anaeromyxobacter dehalogenans 2CP-1.</title>
        <authorList>
            <consortium name="US DOE Joint Genome Institute"/>
            <person name="Lucas S."/>
            <person name="Copeland A."/>
            <person name="Lapidus A."/>
            <person name="Glavina del Rio T."/>
            <person name="Dalin E."/>
            <person name="Tice H."/>
            <person name="Bruce D."/>
            <person name="Goodwin L."/>
            <person name="Pitluck S."/>
            <person name="Saunders E."/>
            <person name="Brettin T."/>
            <person name="Detter J.C."/>
            <person name="Han C."/>
            <person name="Larimer F."/>
            <person name="Land M."/>
            <person name="Hauser L."/>
            <person name="Kyrpides N."/>
            <person name="Ovchinnikova G."/>
            <person name="Beliaev A.S."/>
            <person name="Richardson P."/>
        </authorList>
    </citation>
    <scope>NUCLEOTIDE SEQUENCE</scope>
    <source>
        <strain evidence="1">2CP-1</strain>
    </source>
</reference>
<dbReference type="KEGG" id="acp:A2cp1_1112"/>
<dbReference type="EMBL" id="CP001359">
    <property type="protein sequence ID" value="ACL64458.1"/>
    <property type="molecule type" value="Genomic_DNA"/>
</dbReference>